<dbReference type="SUPFAM" id="SSF54211">
    <property type="entry name" value="Ribosomal protein S5 domain 2-like"/>
    <property type="match status" value="1"/>
</dbReference>
<dbReference type="InterPro" id="IPR013750">
    <property type="entry name" value="GHMP_kinase_C_dom"/>
</dbReference>
<keyword evidence="6 9" id="KW-0418">Kinase</keyword>
<comment type="function">
    <text evidence="9">Catalyzes the phosphorylation of the position 2 hydroxy group of 4-diphosphocytidyl-2C-methyl-D-erythritol.</text>
</comment>
<dbReference type="InterPro" id="IPR036554">
    <property type="entry name" value="GHMP_kinase_C_sf"/>
</dbReference>
<dbReference type="NCBIfam" id="TIGR00154">
    <property type="entry name" value="ispE"/>
    <property type="match status" value="1"/>
</dbReference>
<dbReference type="AlphaFoldDB" id="A0AAE3EB53"/>
<accession>A0AAE3EB53</accession>
<evidence type="ECO:0000313" key="13">
    <source>
        <dbReference type="Proteomes" id="UP001198182"/>
    </source>
</evidence>
<feature type="active site" evidence="9">
    <location>
        <position position="8"/>
    </location>
</feature>
<dbReference type="PANTHER" id="PTHR43527:SF2">
    <property type="entry name" value="4-DIPHOSPHOCYTIDYL-2-C-METHYL-D-ERYTHRITOL KINASE, CHLOROPLASTIC"/>
    <property type="match status" value="1"/>
</dbReference>
<reference evidence="12" key="1">
    <citation type="submission" date="2021-10" db="EMBL/GenBank/DDBJ databases">
        <title>Anaerobic single-cell dispensing facilitates the cultivation of human gut bacteria.</title>
        <authorList>
            <person name="Afrizal A."/>
        </authorList>
    </citation>
    <scope>NUCLEOTIDE SEQUENCE</scope>
    <source>
        <strain evidence="12">CLA-AA-H215</strain>
    </source>
</reference>
<evidence type="ECO:0000256" key="8">
    <source>
        <dbReference type="ARBA" id="ARBA00032554"/>
    </source>
</evidence>
<dbReference type="GO" id="GO:0016114">
    <property type="term" value="P:terpenoid biosynthetic process"/>
    <property type="evidence" value="ECO:0007669"/>
    <property type="project" value="UniProtKB-UniRule"/>
</dbReference>
<feature type="domain" description="GHMP kinase N-terminal" evidence="10">
    <location>
        <begin position="63"/>
        <end position="139"/>
    </location>
</feature>
<dbReference type="GO" id="GO:0005524">
    <property type="term" value="F:ATP binding"/>
    <property type="evidence" value="ECO:0007669"/>
    <property type="project" value="UniProtKB-UniRule"/>
</dbReference>
<comment type="similarity">
    <text evidence="1 9">Belongs to the GHMP kinase family. IspE subfamily.</text>
</comment>
<keyword evidence="9" id="KW-0414">Isoprene biosynthesis</keyword>
<comment type="pathway">
    <text evidence="9">Isoprenoid biosynthesis; isopentenyl diphosphate biosynthesis via DXP pathway; isopentenyl diphosphate from 1-deoxy-D-xylulose 5-phosphate: step 3/6.</text>
</comment>
<dbReference type="RefSeq" id="WP_308453342.1">
    <property type="nucleotide sequence ID" value="NZ_JAJEQR010000015.1"/>
</dbReference>
<keyword evidence="5 9" id="KW-0547">Nucleotide-binding</keyword>
<evidence type="ECO:0000256" key="4">
    <source>
        <dbReference type="ARBA" id="ARBA00022679"/>
    </source>
</evidence>
<evidence type="ECO:0000256" key="7">
    <source>
        <dbReference type="ARBA" id="ARBA00022840"/>
    </source>
</evidence>
<keyword evidence="7 9" id="KW-0067">ATP-binding</keyword>
<comment type="caution">
    <text evidence="12">The sequence shown here is derived from an EMBL/GenBank/DDBJ whole genome shotgun (WGS) entry which is preliminary data.</text>
</comment>
<dbReference type="PIRSF" id="PIRSF010376">
    <property type="entry name" value="IspE"/>
    <property type="match status" value="1"/>
</dbReference>
<sequence length="284" mass="31654">MKIEARAKINLTLNVTGRRDNGYHDLELIFQPVSLCDTLYIEKKPDQSLAFSCSVKLFENEDNLVCKTYRAMAQRYPQIGGLSVFLKKRIPSGAGMAGGSTDAAAMIRALDQMYGLHMTWEQKKEIAVSLGADVAACLLTQASIGRGIGEELTKIDTDFTYSILVLKPKVSFSTAQMYRAIDESGQITQRYLSQEAAAGLETKDLDRICASLYNVFEEAIPEKAVIRELKQALTRSGAIGSLMTGSGSCVYGIYRNRRMRDRAYRMLKKHYQAYACEAVNRPQQ</sequence>
<name>A0AAE3EB53_9FIRM</name>
<dbReference type="Proteomes" id="UP001198182">
    <property type="component" value="Unassembled WGS sequence"/>
</dbReference>
<dbReference type="Gene3D" id="3.30.230.10">
    <property type="match status" value="1"/>
</dbReference>
<evidence type="ECO:0000256" key="3">
    <source>
        <dbReference type="ARBA" id="ARBA00017473"/>
    </source>
</evidence>
<organism evidence="12 13">
    <name type="scientific">Hominifimenecus microfluidus</name>
    <dbReference type="NCBI Taxonomy" id="2885348"/>
    <lineage>
        <taxon>Bacteria</taxon>
        <taxon>Bacillati</taxon>
        <taxon>Bacillota</taxon>
        <taxon>Clostridia</taxon>
        <taxon>Lachnospirales</taxon>
        <taxon>Lachnospiraceae</taxon>
        <taxon>Hominifimenecus</taxon>
    </lineage>
</organism>
<dbReference type="InterPro" id="IPR020568">
    <property type="entry name" value="Ribosomal_Su5_D2-typ_SF"/>
</dbReference>
<evidence type="ECO:0000256" key="5">
    <source>
        <dbReference type="ARBA" id="ARBA00022741"/>
    </source>
</evidence>
<dbReference type="HAMAP" id="MF_00061">
    <property type="entry name" value="IspE"/>
    <property type="match status" value="1"/>
</dbReference>
<evidence type="ECO:0000259" key="11">
    <source>
        <dbReference type="Pfam" id="PF08544"/>
    </source>
</evidence>
<comment type="catalytic activity">
    <reaction evidence="9">
        <text>4-CDP-2-C-methyl-D-erythritol + ATP = 4-CDP-2-C-methyl-D-erythritol 2-phosphate + ADP + H(+)</text>
        <dbReference type="Rhea" id="RHEA:18437"/>
        <dbReference type="ChEBI" id="CHEBI:15378"/>
        <dbReference type="ChEBI" id="CHEBI:30616"/>
        <dbReference type="ChEBI" id="CHEBI:57823"/>
        <dbReference type="ChEBI" id="CHEBI:57919"/>
        <dbReference type="ChEBI" id="CHEBI:456216"/>
        <dbReference type="EC" id="2.7.1.148"/>
    </reaction>
</comment>
<dbReference type="PANTHER" id="PTHR43527">
    <property type="entry name" value="4-DIPHOSPHOCYTIDYL-2-C-METHYL-D-ERYTHRITOL KINASE, CHLOROPLASTIC"/>
    <property type="match status" value="1"/>
</dbReference>
<keyword evidence="4 9" id="KW-0808">Transferase</keyword>
<proteinExistence type="inferred from homology"/>
<evidence type="ECO:0000313" key="12">
    <source>
        <dbReference type="EMBL" id="MCC2230705.1"/>
    </source>
</evidence>
<feature type="active site" evidence="9">
    <location>
        <position position="133"/>
    </location>
</feature>
<dbReference type="GO" id="GO:0050515">
    <property type="term" value="F:4-(cytidine 5'-diphospho)-2-C-methyl-D-erythritol kinase activity"/>
    <property type="evidence" value="ECO:0007669"/>
    <property type="project" value="UniProtKB-UniRule"/>
</dbReference>
<feature type="binding site" evidence="9">
    <location>
        <begin position="91"/>
        <end position="101"/>
    </location>
    <ligand>
        <name>ATP</name>
        <dbReference type="ChEBI" id="CHEBI:30616"/>
    </ligand>
</feature>
<dbReference type="InterPro" id="IPR006204">
    <property type="entry name" value="GHMP_kinase_N_dom"/>
</dbReference>
<evidence type="ECO:0000256" key="2">
    <source>
        <dbReference type="ARBA" id="ARBA00012052"/>
    </source>
</evidence>
<dbReference type="Gene3D" id="3.30.70.890">
    <property type="entry name" value="GHMP kinase, C-terminal domain"/>
    <property type="match status" value="1"/>
</dbReference>
<evidence type="ECO:0000256" key="9">
    <source>
        <dbReference type="HAMAP-Rule" id="MF_00061"/>
    </source>
</evidence>
<dbReference type="InterPro" id="IPR004424">
    <property type="entry name" value="IspE"/>
</dbReference>
<dbReference type="InterPro" id="IPR014721">
    <property type="entry name" value="Ribsml_uS5_D2-typ_fold_subgr"/>
</dbReference>
<dbReference type="SUPFAM" id="SSF55060">
    <property type="entry name" value="GHMP Kinase, C-terminal domain"/>
    <property type="match status" value="1"/>
</dbReference>
<gene>
    <name evidence="9 12" type="primary">ispE</name>
    <name evidence="12" type="ORF">LKD81_06780</name>
</gene>
<dbReference type="EC" id="2.7.1.148" evidence="2 9"/>
<feature type="domain" description="GHMP kinase C-terminal" evidence="11">
    <location>
        <begin position="199"/>
        <end position="272"/>
    </location>
</feature>
<dbReference type="EMBL" id="JAJEQR010000015">
    <property type="protein sequence ID" value="MCC2230705.1"/>
    <property type="molecule type" value="Genomic_DNA"/>
</dbReference>
<keyword evidence="13" id="KW-1185">Reference proteome</keyword>
<dbReference type="Pfam" id="PF00288">
    <property type="entry name" value="GHMP_kinases_N"/>
    <property type="match status" value="1"/>
</dbReference>
<dbReference type="GO" id="GO:0019288">
    <property type="term" value="P:isopentenyl diphosphate biosynthetic process, methylerythritol 4-phosphate pathway"/>
    <property type="evidence" value="ECO:0007669"/>
    <property type="project" value="UniProtKB-UniRule"/>
</dbReference>
<dbReference type="Pfam" id="PF08544">
    <property type="entry name" value="GHMP_kinases_C"/>
    <property type="match status" value="1"/>
</dbReference>
<evidence type="ECO:0000256" key="1">
    <source>
        <dbReference type="ARBA" id="ARBA00009684"/>
    </source>
</evidence>
<protein>
    <recommendedName>
        <fullName evidence="3 9">4-diphosphocytidyl-2-C-methyl-D-erythritol kinase</fullName>
        <shortName evidence="9">CMK</shortName>
        <ecNumber evidence="2 9">2.7.1.148</ecNumber>
    </recommendedName>
    <alternativeName>
        <fullName evidence="8 9">4-(cytidine-5'-diphospho)-2-C-methyl-D-erythritol kinase</fullName>
    </alternativeName>
</protein>
<evidence type="ECO:0000259" key="10">
    <source>
        <dbReference type="Pfam" id="PF00288"/>
    </source>
</evidence>
<evidence type="ECO:0000256" key="6">
    <source>
        <dbReference type="ARBA" id="ARBA00022777"/>
    </source>
</evidence>